<dbReference type="InterPro" id="IPR036397">
    <property type="entry name" value="RNaseH_sf"/>
</dbReference>
<feature type="domain" description="RNase H type-1" evidence="1">
    <location>
        <begin position="145"/>
        <end position="266"/>
    </location>
</feature>
<dbReference type="Pfam" id="PF13456">
    <property type="entry name" value="RVT_3"/>
    <property type="match status" value="1"/>
</dbReference>
<comment type="caution">
    <text evidence="2">The sequence shown here is derived from an EMBL/GenBank/DDBJ whole genome shotgun (WGS) entry which is preliminary data.</text>
</comment>
<accession>A0AAW2BTV6</accession>
<sequence>MCFPCDCQVVITHVKSKVYNGKSQHIELRLRQLIDNVVMSLDFVKPERNFANSLTKPPLFEDLMGRLQVEDLEFFFVQCWVLWNQRNSVVHGGCIQDPARLVQCAKDVLQEYQDAQTQLSAPIPSSSMQQQLRWVPPLGSAYKLNVDVAVFKGMKASGYGAVVWNDKGEVMAAMAGKGPQVQDSEEAEVLACRRAVEFALEAGFREIILEGDNCTVMMAILGPKPDRDRLGHVNEDIKTMGREFRAFSVLCVKRDANSVAHSLAMFARQIDGEIVWLEENPPPAADALYFDSCNLMNE</sequence>
<dbReference type="CDD" id="cd06222">
    <property type="entry name" value="RNase_H_like"/>
    <property type="match status" value="1"/>
</dbReference>
<dbReference type="PANTHER" id="PTHR47074:SF48">
    <property type="entry name" value="POLYNUCLEOTIDYL TRANSFERASE, RIBONUCLEASE H-LIKE SUPERFAMILY PROTEIN"/>
    <property type="match status" value="1"/>
</dbReference>
<dbReference type="EMBL" id="JAZDWU010000010">
    <property type="protein sequence ID" value="KAK9988687.1"/>
    <property type="molecule type" value="Genomic_DNA"/>
</dbReference>
<dbReference type="InterPro" id="IPR052929">
    <property type="entry name" value="RNase_H-like_EbsB-rel"/>
</dbReference>
<evidence type="ECO:0000313" key="3">
    <source>
        <dbReference type="Proteomes" id="UP001459277"/>
    </source>
</evidence>
<dbReference type="InterPro" id="IPR002156">
    <property type="entry name" value="RNaseH_domain"/>
</dbReference>
<dbReference type="InterPro" id="IPR012337">
    <property type="entry name" value="RNaseH-like_sf"/>
</dbReference>
<name>A0AAW2BTV6_9ROSI</name>
<gene>
    <name evidence="2" type="ORF">SO802_028926</name>
</gene>
<dbReference type="GO" id="GO:0004523">
    <property type="term" value="F:RNA-DNA hybrid ribonuclease activity"/>
    <property type="evidence" value="ECO:0007669"/>
    <property type="project" value="InterPro"/>
</dbReference>
<reference evidence="2 3" key="1">
    <citation type="submission" date="2024-01" db="EMBL/GenBank/DDBJ databases">
        <title>A telomere-to-telomere, gap-free genome of sweet tea (Lithocarpus litseifolius).</title>
        <authorList>
            <person name="Zhou J."/>
        </authorList>
    </citation>
    <scope>NUCLEOTIDE SEQUENCE [LARGE SCALE GENOMIC DNA]</scope>
    <source>
        <strain evidence="2">Zhou-2022a</strain>
        <tissue evidence="2">Leaf</tissue>
    </source>
</reference>
<dbReference type="Proteomes" id="UP001459277">
    <property type="component" value="Unassembled WGS sequence"/>
</dbReference>
<protein>
    <recommendedName>
        <fullName evidence="1">RNase H type-1 domain-containing protein</fullName>
    </recommendedName>
</protein>
<dbReference type="PANTHER" id="PTHR47074">
    <property type="entry name" value="BNAC02G40300D PROTEIN"/>
    <property type="match status" value="1"/>
</dbReference>
<organism evidence="2 3">
    <name type="scientific">Lithocarpus litseifolius</name>
    <dbReference type="NCBI Taxonomy" id="425828"/>
    <lineage>
        <taxon>Eukaryota</taxon>
        <taxon>Viridiplantae</taxon>
        <taxon>Streptophyta</taxon>
        <taxon>Embryophyta</taxon>
        <taxon>Tracheophyta</taxon>
        <taxon>Spermatophyta</taxon>
        <taxon>Magnoliopsida</taxon>
        <taxon>eudicotyledons</taxon>
        <taxon>Gunneridae</taxon>
        <taxon>Pentapetalae</taxon>
        <taxon>rosids</taxon>
        <taxon>fabids</taxon>
        <taxon>Fagales</taxon>
        <taxon>Fagaceae</taxon>
        <taxon>Lithocarpus</taxon>
    </lineage>
</organism>
<dbReference type="GO" id="GO:0003676">
    <property type="term" value="F:nucleic acid binding"/>
    <property type="evidence" value="ECO:0007669"/>
    <property type="project" value="InterPro"/>
</dbReference>
<dbReference type="AlphaFoldDB" id="A0AAW2BTV6"/>
<evidence type="ECO:0000259" key="1">
    <source>
        <dbReference type="Pfam" id="PF13456"/>
    </source>
</evidence>
<dbReference type="InterPro" id="IPR044730">
    <property type="entry name" value="RNase_H-like_dom_plant"/>
</dbReference>
<keyword evidence="3" id="KW-1185">Reference proteome</keyword>
<proteinExistence type="predicted"/>
<evidence type="ECO:0000313" key="2">
    <source>
        <dbReference type="EMBL" id="KAK9988687.1"/>
    </source>
</evidence>
<dbReference type="Gene3D" id="3.30.420.10">
    <property type="entry name" value="Ribonuclease H-like superfamily/Ribonuclease H"/>
    <property type="match status" value="1"/>
</dbReference>
<dbReference type="SUPFAM" id="SSF53098">
    <property type="entry name" value="Ribonuclease H-like"/>
    <property type="match status" value="1"/>
</dbReference>